<dbReference type="Pfam" id="PF13328">
    <property type="entry name" value="HD_4"/>
    <property type="match status" value="1"/>
</dbReference>
<comment type="caution">
    <text evidence="2">The sequence shown here is derived from an EMBL/GenBank/DDBJ whole genome shotgun (WGS) entry which is preliminary data.</text>
</comment>
<dbReference type="PANTHER" id="PTHR46246">
    <property type="entry name" value="GUANOSINE-3',5'-BIS(DIPHOSPHATE) 3'-PYROPHOSPHOHYDROLASE MESH1"/>
    <property type="match status" value="1"/>
</dbReference>
<dbReference type="OrthoDB" id="9802385at2"/>
<dbReference type="EMBL" id="RZIJ01000010">
    <property type="protein sequence ID" value="RUQ70265.1"/>
    <property type="molecule type" value="Genomic_DNA"/>
</dbReference>
<dbReference type="Proteomes" id="UP000280346">
    <property type="component" value="Unassembled WGS sequence"/>
</dbReference>
<proteinExistence type="predicted"/>
<accession>A0A3S0XMH6</accession>
<keyword evidence="3" id="KW-1185">Reference proteome</keyword>
<name>A0A3S0XMH6_9PROT</name>
<protein>
    <submittedName>
        <fullName evidence="2">HD domain-containing protein</fullName>
    </submittedName>
</protein>
<dbReference type="InterPro" id="IPR003607">
    <property type="entry name" value="HD/PDEase_dom"/>
</dbReference>
<dbReference type="AlphaFoldDB" id="A0A3S0XMH6"/>
<organism evidence="2 3">
    <name type="scientific">Azospirillum doebereinerae</name>
    <dbReference type="NCBI Taxonomy" id="92933"/>
    <lineage>
        <taxon>Bacteria</taxon>
        <taxon>Pseudomonadati</taxon>
        <taxon>Pseudomonadota</taxon>
        <taxon>Alphaproteobacteria</taxon>
        <taxon>Rhodospirillales</taxon>
        <taxon>Azospirillaceae</taxon>
        <taxon>Azospirillum</taxon>
    </lineage>
</organism>
<dbReference type="Gene3D" id="1.10.3210.10">
    <property type="entry name" value="Hypothetical protein af1432"/>
    <property type="match status" value="1"/>
</dbReference>
<dbReference type="RefSeq" id="WP_126999152.1">
    <property type="nucleotide sequence ID" value="NZ_CP173190.1"/>
</dbReference>
<dbReference type="GO" id="GO:0008893">
    <property type="term" value="F:guanosine-3',5'-bis(diphosphate) 3'-diphosphatase activity"/>
    <property type="evidence" value="ECO:0007669"/>
    <property type="project" value="TreeGrafter"/>
</dbReference>
<reference evidence="2 3" key="1">
    <citation type="submission" date="2018-12" db="EMBL/GenBank/DDBJ databases">
        <authorList>
            <person name="Yang Y."/>
        </authorList>
    </citation>
    <scope>NUCLEOTIDE SEQUENCE [LARGE SCALE GENOMIC DNA]</scope>
    <source>
        <strain evidence="2 3">GSF71</strain>
    </source>
</reference>
<dbReference type="SMART" id="SM00471">
    <property type="entry name" value="HDc"/>
    <property type="match status" value="1"/>
</dbReference>
<dbReference type="SUPFAM" id="SSF109604">
    <property type="entry name" value="HD-domain/PDEase-like"/>
    <property type="match status" value="1"/>
</dbReference>
<evidence type="ECO:0000313" key="2">
    <source>
        <dbReference type="EMBL" id="RUQ70265.1"/>
    </source>
</evidence>
<evidence type="ECO:0000313" key="3">
    <source>
        <dbReference type="Proteomes" id="UP000280346"/>
    </source>
</evidence>
<gene>
    <name evidence="2" type="ORF">EJ913_14845</name>
</gene>
<dbReference type="InterPro" id="IPR052194">
    <property type="entry name" value="MESH1"/>
</dbReference>
<sequence length="187" mass="20464">MSLPSAPLLDFARALDFAAHKHIDQRRKGVRAEPYVNHLSEVALLVAEATGGADPVAVIAALLHDTLEDTDASYEEIERLFGVEVVTVVAETTDDKRMSKAQRKQHQIDAAPTASKRAKLVKLADKVSNLRSMAASPPADWPLTRKVEYFEWAHAVVAGLRGTDARLEALFDRAYHDGLAELRGEGV</sequence>
<evidence type="ECO:0000259" key="1">
    <source>
        <dbReference type="SMART" id="SM00471"/>
    </source>
</evidence>
<dbReference type="PANTHER" id="PTHR46246:SF1">
    <property type="entry name" value="GUANOSINE-3',5'-BIS(DIPHOSPHATE) 3'-PYROPHOSPHOHYDROLASE MESH1"/>
    <property type="match status" value="1"/>
</dbReference>
<feature type="domain" description="HD/PDEase" evidence="1">
    <location>
        <begin position="31"/>
        <end position="139"/>
    </location>
</feature>